<dbReference type="InterPro" id="IPR036291">
    <property type="entry name" value="NAD(P)-bd_dom_sf"/>
</dbReference>
<dbReference type="EMBL" id="BOMQ01000051">
    <property type="protein sequence ID" value="GIE50590.1"/>
    <property type="molecule type" value="Genomic_DNA"/>
</dbReference>
<dbReference type="PRINTS" id="PR00080">
    <property type="entry name" value="SDRFAMILY"/>
</dbReference>
<name>A0A919JJQ1_9ACTN</name>
<organism evidence="4 5">
    <name type="scientific">Actinoplanes nipponensis</name>
    <dbReference type="NCBI Taxonomy" id="135950"/>
    <lineage>
        <taxon>Bacteria</taxon>
        <taxon>Bacillati</taxon>
        <taxon>Actinomycetota</taxon>
        <taxon>Actinomycetes</taxon>
        <taxon>Micromonosporales</taxon>
        <taxon>Micromonosporaceae</taxon>
        <taxon>Actinoplanes</taxon>
    </lineage>
</organism>
<dbReference type="InterPro" id="IPR002347">
    <property type="entry name" value="SDR_fam"/>
</dbReference>
<comment type="caution">
    <text evidence="4">The sequence shown here is derived from an EMBL/GenBank/DDBJ whole genome shotgun (WGS) entry which is preliminary data.</text>
</comment>
<protein>
    <submittedName>
        <fullName evidence="4">Short-chain dehydrogenase</fullName>
    </submittedName>
</protein>
<evidence type="ECO:0000256" key="3">
    <source>
        <dbReference type="RuleBase" id="RU000363"/>
    </source>
</evidence>
<gene>
    <name evidence="4" type="ORF">Ani05nite_41240</name>
</gene>
<dbReference type="PRINTS" id="PR00081">
    <property type="entry name" value="GDHRDH"/>
</dbReference>
<accession>A0A919JJQ1</accession>
<comment type="similarity">
    <text evidence="1 3">Belongs to the short-chain dehydrogenases/reductases (SDR) family.</text>
</comment>
<dbReference type="Pfam" id="PF00106">
    <property type="entry name" value="adh_short"/>
    <property type="match status" value="1"/>
</dbReference>
<evidence type="ECO:0000256" key="2">
    <source>
        <dbReference type="ARBA" id="ARBA00023002"/>
    </source>
</evidence>
<dbReference type="Gene3D" id="3.40.50.720">
    <property type="entry name" value="NAD(P)-binding Rossmann-like Domain"/>
    <property type="match status" value="1"/>
</dbReference>
<dbReference type="Proteomes" id="UP000647172">
    <property type="component" value="Unassembled WGS sequence"/>
</dbReference>
<evidence type="ECO:0000313" key="5">
    <source>
        <dbReference type="Proteomes" id="UP000647172"/>
    </source>
</evidence>
<reference evidence="4" key="1">
    <citation type="submission" date="2021-01" db="EMBL/GenBank/DDBJ databases">
        <title>Whole genome shotgun sequence of Actinoplanes nipponensis NBRC 14063.</title>
        <authorList>
            <person name="Komaki H."/>
            <person name="Tamura T."/>
        </authorList>
    </citation>
    <scope>NUCLEOTIDE SEQUENCE</scope>
    <source>
        <strain evidence="4">NBRC 14063</strain>
    </source>
</reference>
<evidence type="ECO:0000256" key="1">
    <source>
        <dbReference type="ARBA" id="ARBA00006484"/>
    </source>
</evidence>
<dbReference type="PANTHER" id="PTHR44196">
    <property type="entry name" value="DEHYDROGENASE/REDUCTASE SDR FAMILY MEMBER 7B"/>
    <property type="match status" value="1"/>
</dbReference>
<dbReference type="GO" id="GO:0016491">
    <property type="term" value="F:oxidoreductase activity"/>
    <property type="evidence" value="ECO:0007669"/>
    <property type="project" value="UniProtKB-KW"/>
</dbReference>
<dbReference type="SUPFAM" id="SSF51735">
    <property type="entry name" value="NAD(P)-binding Rossmann-fold domains"/>
    <property type="match status" value="1"/>
</dbReference>
<dbReference type="PANTHER" id="PTHR44196:SF1">
    <property type="entry name" value="DEHYDROGENASE_REDUCTASE SDR FAMILY MEMBER 7B"/>
    <property type="match status" value="1"/>
</dbReference>
<dbReference type="NCBIfam" id="NF006119">
    <property type="entry name" value="PRK08264.1-5"/>
    <property type="match status" value="1"/>
</dbReference>
<evidence type="ECO:0000313" key="4">
    <source>
        <dbReference type="EMBL" id="GIE50590.1"/>
    </source>
</evidence>
<keyword evidence="5" id="KW-1185">Reference proteome</keyword>
<keyword evidence="2" id="KW-0560">Oxidoreductase</keyword>
<dbReference type="AlphaFoldDB" id="A0A919JJQ1"/>
<proteinExistence type="inferred from homology"/>
<dbReference type="GO" id="GO:0016020">
    <property type="term" value="C:membrane"/>
    <property type="evidence" value="ECO:0007669"/>
    <property type="project" value="TreeGrafter"/>
</dbReference>
<dbReference type="RefSeq" id="WP_203770467.1">
    <property type="nucleotide sequence ID" value="NZ_BAAAYJ010000019.1"/>
</dbReference>
<sequence length="227" mass="23489">MQLENSVALVTGANRGLGRHFAAQLLQRGATVYAAARRPETIDLPGVIPVCLDITDPAAVARAAELAGDATVLINNAGTSRGAGLLDGDLDEIRAEMETHYFGTLAVTRAFAPVLERNGGGAVLNVLSVLSWVHPAPFGAYAAAKAAEWAQSNALRDLLAPRGITVSALHVGFMDTDMAAGVPAEQKVDPAVVAKLALDGVEAGRPEIVADDFSRTVKAGLSTALQD</sequence>